<name>A0A7H9BJ45_9NEIS</name>
<gene>
    <name evidence="3" type="primary">ccsA</name>
    <name evidence="3" type="ORF">HQ393_10760</name>
</gene>
<dbReference type="KEGG" id="chiz:HQ393_10760"/>
<dbReference type="GO" id="GO:0017004">
    <property type="term" value="P:cytochrome complex assembly"/>
    <property type="evidence" value="ECO:0007669"/>
    <property type="project" value="InterPro"/>
</dbReference>
<protein>
    <submittedName>
        <fullName evidence="3">Cytochrome c biogenesis protein CcsA</fullName>
    </submittedName>
</protein>
<evidence type="ECO:0000256" key="1">
    <source>
        <dbReference type="SAM" id="Phobius"/>
    </source>
</evidence>
<feature type="transmembrane region" description="Helical" evidence="1">
    <location>
        <begin position="175"/>
        <end position="196"/>
    </location>
</feature>
<feature type="domain" description="Cytochrome c assembly protein" evidence="2">
    <location>
        <begin position="69"/>
        <end position="264"/>
    </location>
</feature>
<feature type="transmembrane region" description="Helical" evidence="1">
    <location>
        <begin position="62"/>
        <end position="82"/>
    </location>
</feature>
<feature type="transmembrane region" description="Helical" evidence="1">
    <location>
        <begin position="94"/>
        <end position="115"/>
    </location>
</feature>
<proteinExistence type="predicted"/>
<feature type="transmembrane region" description="Helical" evidence="1">
    <location>
        <begin position="208"/>
        <end position="227"/>
    </location>
</feature>
<evidence type="ECO:0000259" key="2">
    <source>
        <dbReference type="Pfam" id="PF01578"/>
    </source>
</evidence>
<feature type="transmembrane region" description="Helical" evidence="1">
    <location>
        <begin position="6"/>
        <end position="26"/>
    </location>
</feature>
<keyword evidence="4" id="KW-1185">Reference proteome</keyword>
<keyword evidence="1" id="KW-0812">Transmembrane</keyword>
<dbReference type="EMBL" id="CP058627">
    <property type="protein sequence ID" value="QLG88675.1"/>
    <property type="molecule type" value="Genomic_DNA"/>
</dbReference>
<dbReference type="Proteomes" id="UP000509597">
    <property type="component" value="Chromosome"/>
</dbReference>
<dbReference type="GO" id="GO:0020037">
    <property type="term" value="F:heme binding"/>
    <property type="evidence" value="ECO:0007669"/>
    <property type="project" value="InterPro"/>
</dbReference>
<feature type="transmembrane region" description="Helical" evidence="1">
    <location>
        <begin position="38"/>
        <end position="56"/>
    </location>
</feature>
<sequence length="268" mass="29035">MLTLLAPLSLFIYLLLGWHFCQTRLAGKRALPEKASRLLLAIGIICHGIAITHGALQANPNFGAAEALSLTAWLAIMIYCVGQLKLKLDGLEPPLFAFAASFVALSLILPAGHAITYSQNSLSRAHFLLAMLAQSFLFVAAGIAILMRLTDNTLHHHAGKLLARTLPPLLTLERLLFSAIGVGFLLLTLALTAGSILNWQQHGQLAQLSHKTIFALSSWLLFASLLLGHKIKGWRGRFAANWTLTAFSILFLGYIGSRIVLEAILGKA</sequence>
<evidence type="ECO:0000313" key="3">
    <source>
        <dbReference type="EMBL" id="QLG88675.1"/>
    </source>
</evidence>
<evidence type="ECO:0000313" key="4">
    <source>
        <dbReference type="Proteomes" id="UP000509597"/>
    </source>
</evidence>
<feature type="transmembrane region" description="Helical" evidence="1">
    <location>
        <begin position="239"/>
        <end position="261"/>
    </location>
</feature>
<keyword evidence="1" id="KW-0472">Membrane</keyword>
<dbReference type="InterPro" id="IPR002541">
    <property type="entry name" value="Cyt_c_assembly"/>
</dbReference>
<dbReference type="AlphaFoldDB" id="A0A7H9BJ45"/>
<dbReference type="InterPro" id="IPR052372">
    <property type="entry name" value="YpjD/HemX"/>
</dbReference>
<organism evidence="3 4">
    <name type="scientific">Chitinibacter bivalviorum</name>
    <dbReference type="NCBI Taxonomy" id="2739434"/>
    <lineage>
        <taxon>Bacteria</taxon>
        <taxon>Pseudomonadati</taxon>
        <taxon>Pseudomonadota</taxon>
        <taxon>Betaproteobacteria</taxon>
        <taxon>Neisseriales</taxon>
        <taxon>Chitinibacteraceae</taxon>
        <taxon>Chitinibacter</taxon>
    </lineage>
</organism>
<dbReference type="PANTHER" id="PTHR38034:SF1">
    <property type="entry name" value="INNER MEMBRANE PROTEIN YPJD"/>
    <property type="match status" value="1"/>
</dbReference>
<dbReference type="RefSeq" id="WP_179355185.1">
    <property type="nucleotide sequence ID" value="NZ_CP058627.1"/>
</dbReference>
<dbReference type="Pfam" id="PF01578">
    <property type="entry name" value="Cytochrom_C_asm"/>
    <property type="match status" value="1"/>
</dbReference>
<accession>A0A7H9BJ45</accession>
<keyword evidence="1" id="KW-1133">Transmembrane helix</keyword>
<dbReference type="PANTHER" id="PTHR38034">
    <property type="entry name" value="INNER MEMBRANE PROTEIN YPJD"/>
    <property type="match status" value="1"/>
</dbReference>
<reference evidence="3 4" key="1">
    <citation type="submission" date="2020-07" db="EMBL/GenBank/DDBJ databases">
        <title>Complete genome sequence of Chitinibacter sp. 2T18.</title>
        <authorList>
            <person name="Bae J.-W."/>
            <person name="Choi J.-W."/>
        </authorList>
    </citation>
    <scope>NUCLEOTIDE SEQUENCE [LARGE SCALE GENOMIC DNA]</scope>
    <source>
        <strain evidence="3 4">2T18</strain>
    </source>
</reference>
<feature type="transmembrane region" description="Helical" evidence="1">
    <location>
        <begin position="127"/>
        <end position="147"/>
    </location>
</feature>